<feature type="transmembrane region" description="Helical" evidence="8">
    <location>
        <begin position="95"/>
        <end position="116"/>
    </location>
</feature>
<protein>
    <submittedName>
        <fullName evidence="9">Alpha-1,2-mannosyltransferase</fullName>
        <ecNumber evidence="9">2.4.1.-</ecNumber>
    </submittedName>
</protein>
<keyword evidence="10" id="KW-1185">Reference proteome</keyword>
<keyword evidence="5 8" id="KW-1133">Transmembrane helix</keyword>
<organism evidence="9 10">
    <name type="scientific">Crossiella equi</name>
    <dbReference type="NCBI Taxonomy" id="130796"/>
    <lineage>
        <taxon>Bacteria</taxon>
        <taxon>Bacillati</taxon>
        <taxon>Actinomycetota</taxon>
        <taxon>Actinomycetes</taxon>
        <taxon>Pseudonocardiales</taxon>
        <taxon>Pseudonocardiaceae</taxon>
        <taxon>Crossiella</taxon>
    </lineage>
</organism>
<evidence type="ECO:0000256" key="8">
    <source>
        <dbReference type="SAM" id="Phobius"/>
    </source>
</evidence>
<feature type="transmembrane region" description="Helical" evidence="8">
    <location>
        <begin position="267"/>
        <end position="287"/>
    </location>
</feature>
<evidence type="ECO:0000313" key="10">
    <source>
        <dbReference type="Proteomes" id="UP001519363"/>
    </source>
</evidence>
<feature type="transmembrane region" description="Helical" evidence="8">
    <location>
        <begin position="378"/>
        <end position="397"/>
    </location>
</feature>
<evidence type="ECO:0000256" key="3">
    <source>
        <dbReference type="ARBA" id="ARBA00022679"/>
    </source>
</evidence>
<comment type="similarity">
    <text evidence="7">Belongs to the glycosyltransferase 87 family.</text>
</comment>
<feature type="transmembrane region" description="Helical" evidence="8">
    <location>
        <begin position="176"/>
        <end position="197"/>
    </location>
</feature>
<evidence type="ECO:0000256" key="5">
    <source>
        <dbReference type="ARBA" id="ARBA00022989"/>
    </source>
</evidence>
<dbReference type="GO" id="GO:0016757">
    <property type="term" value="F:glycosyltransferase activity"/>
    <property type="evidence" value="ECO:0007669"/>
    <property type="project" value="UniProtKB-KW"/>
</dbReference>
<dbReference type="EC" id="2.4.1.-" evidence="9"/>
<keyword evidence="9" id="KW-0328">Glycosyltransferase</keyword>
<sequence length="407" mass="43615">MTTLPAPLRVLARHAWAITIVSVVLFTALAAAHHAVTGYVVMSDFWDLKVYRAGGAAVLTGEPLYPGKIAGGMYAFTYPPFAALLFVPLGLTPEWVGQVLVAPVNLAALAAVIWLSLRAIGVSKGRELGRAVLALTALLFWLEPVSWTMYLGQVNVVLMAVVLLDLLHLPVRWKGVGVGIAAGIKIVPAFFLVHLLLTRQYRAAATAAVTGAATVLVSLVLLPGDTLRFWTGTFAQTERVGDVENPMNQSLNGLLSRLLGVDTTPGWLWLPLAAIAAAAGLWTAWTLHQQGRSLLALSLVGATSAMVSPISWSHHWVWFVPLLLGMATQIEDGLAVRVLGVVGAVVAFAWPMHFLNGHRMDLPPLGFLGVPPAGGLEVLYYNAYPLAFIGAVVFLARRADVRTPVRR</sequence>
<dbReference type="EMBL" id="JAGIOO010000001">
    <property type="protein sequence ID" value="MBP2471539.1"/>
    <property type="molecule type" value="Genomic_DNA"/>
</dbReference>
<dbReference type="InterPro" id="IPR018584">
    <property type="entry name" value="GT87"/>
</dbReference>
<evidence type="ECO:0000256" key="2">
    <source>
        <dbReference type="ARBA" id="ARBA00022475"/>
    </source>
</evidence>
<dbReference type="Pfam" id="PF09594">
    <property type="entry name" value="GT87"/>
    <property type="match status" value="1"/>
</dbReference>
<keyword evidence="2" id="KW-1003">Cell membrane</keyword>
<keyword evidence="3 9" id="KW-0808">Transferase</keyword>
<keyword evidence="6 8" id="KW-0472">Membrane</keyword>
<feature type="transmembrane region" description="Helical" evidence="8">
    <location>
        <begin position="15"/>
        <end position="42"/>
    </location>
</feature>
<evidence type="ECO:0000256" key="1">
    <source>
        <dbReference type="ARBA" id="ARBA00004651"/>
    </source>
</evidence>
<evidence type="ECO:0000256" key="6">
    <source>
        <dbReference type="ARBA" id="ARBA00023136"/>
    </source>
</evidence>
<feature type="transmembrane region" description="Helical" evidence="8">
    <location>
        <begin position="69"/>
        <end position="89"/>
    </location>
</feature>
<evidence type="ECO:0000256" key="4">
    <source>
        <dbReference type="ARBA" id="ARBA00022692"/>
    </source>
</evidence>
<reference evidence="9 10" key="1">
    <citation type="submission" date="2021-03" db="EMBL/GenBank/DDBJ databases">
        <title>Sequencing the genomes of 1000 actinobacteria strains.</title>
        <authorList>
            <person name="Klenk H.-P."/>
        </authorList>
    </citation>
    <scope>NUCLEOTIDE SEQUENCE [LARGE SCALE GENOMIC DNA]</scope>
    <source>
        <strain evidence="9 10">DSM 44580</strain>
    </source>
</reference>
<comment type="caution">
    <text evidence="9">The sequence shown here is derived from an EMBL/GenBank/DDBJ whole genome shotgun (WGS) entry which is preliminary data.</text>
</comment>
<dbReference type="RefSeq" id="WP_086782720.1">
    <property type="nucleotide sequence ID" value="NZ_JAGIOO010000001.1"/>
</dbReference>
<evidence type="ECO:0000313" key="9">
    <source>
        <dbReference type="EMBL" id="MBP2471539.1"/>
    </source>
</evidence>
<name>A0ABS5A4N8_9PSEU</name>
<gene>
    <name evidence="9" type="ORF">JOF53_000411</name>
</gene>
<evidence type="ECO:0000256" key="7">
    <source>
        <dbReference type="ARBA" id="ARBA00024033"/>
    </source>
</evidence>
<keyword evidence="4 8" id="KW-0812">Transmembrane</keyword>
<comment type="subcellular location">
    <subcellularLocation>
        <location evidence="1">Cell membrane</location>
        <topology evidence="1">Multi-pass membrane protein</topology>
    </subcellularLocation>
</comment>
<accession>A0ABS5A4N8</accession>
<dbReference type="Proteomes" id="UP001519363">
    <property type="component" value="Unassembled WGS sequence"/>
</dbReference>
<feature type="transmembrane region" description="Helical" evidence="8">
    <location>
        <begin position="334"/>
        <end position="355"/>
    </location>
</feature>
<feature type="transmembrane region" description="Helical" evidence="8">
    <location>
        <begin position="203"/>
        <end position="222"/>
    </location>
</feature>
<proteinExistence type="inferred from homology"/>